<name>A0A1I1FLM5_9BACT</name>
<evidence type="ECO:0000256" key="6">
    <source>
        <dbReference type="SAM" id="Phobius"/>
    </source>
</evidence>
<dbReference type="RefSeq" id="WP_091508411.1">
    <property type="nucleotide sequence ID" value="NZ_FOLE01000002.1"/>
</dbReference>
<evidence type="ECO:0000313" key="7">
    <source>
        <dbReference type="EMBL" id="SFB98558.1"/>
    </source>
</evidence>
<keyword evidence="4 6" id="KW-1133">Transmembrane helix</keyword>
<feature type="transmembrane region" description="Helical" evidence="6">
    <location>
        <begin position="191"/>
        <end position="211"/>
    </location>
</feature>
<feature type="transmembrane region" description="Helical" evidence="6">
    <location>
        <begin position="404"/>
        <end position="422"/>
    </location>
</feature>
<comment type="subcellular location">
    <subcellularLocation>
        <location evidence="1">Cell membrane</location>
        <topology evidence="1">Multi-pass membrane protein</topology>
    </subcellularLocation>
</comment>
<dbReference type="STRING" id="927664.SAMN05421780_102182"/>
<keyword evidence="2" id="KW-1003">Cell membrane</keyword>
<dbReference type="GO" id="GO:0005886">
    <property type="term" value="C:plasma membrane"/>
    <property type="evidence" value="ECO:0007669"/>
    <property type="project" value="UniProtKB-SubCell"/>
</dbReference>
<protein>
    <submittedName>
        <fullName evidence="7">Membrane protein involved in the export of O-antigen and teichoic acid</fullName>
    </submittedName>
</protein>
<feature type="transmembrane region" description="Helical" evidence="6">
    <location>
        <begin position="101"/>
        <end position="123"/>
    </location>
</feature>
<dbReference type="PANTHER" id="PTHR30250:SF11">
    <property type="entry name" value="O-ANTIGEN TRANSPORTER-RELATED"/>
    <property type="match status" value="1"/>
</dbReference>
<dbReference type="InterPro" id="IPR050833">
    <property type="entry name" value="Poly_Biosynth_Transport"/>
</dbReference>
<feature type="transmembrane region" description="Helical" evidence="6">
    <location>
        <begin position="168"/>
        <end position="185"/>
    </location>
</feature>
<feature type="transmembrane region" description="Helical" evidence="6">
    <location>
        <begin position="379"/>
        <end position="398"/>
    </location>
</feature>
<organism evidence="7 8">
    <name type="scientific">Flexibacter flexilis DSM 6793</name>
    <dbReference type="NCBI Taxonomy" id="927664"/>
    <lineage>
        <taxon>Bacteria</taxon>
        <taxon>Pseudomonadati</taxon>
        <taxon>Bacteroidota</taxon>
        <taxon>Cytophagia</taxon>
        <taxon>Cytophagales</taxon>
        <taxon>Flexibacteraceae</taxon>
        <taxon>Flexibacter</taxon>
    </lineage>
</organism>
<evidence type="ECO:0000313" key="8">
    <source>
        <dbReference type="Proteomes" id="UP000199514"/>
    </source>
</evidence>
<dbReference type="Pfam" id="PF01554">
    <property type="entry name" value="MatE"/>
    <property type="match status" value="1"/>
</dbReference>
<evidence type="ECO:0000256" key="5">
    <source>
        <dbReference type="ARBA" id="ARBA00023136"/>
    </source>
</evidence>
<sequence>MQDKLKQLWLKLRNSDTIFQTVLGYSLRMAGIFLSFIFTKVVIAVYGIDTWGRFSLSFTYLFLLTVLTKAGFDMALMRFASQWQHKDLRVLRGIYIQSLRFVLPIGLFLSLSLFFCADTLAFWLKKPEMSSDFRWVSLGILPFSLITVHSEGLRGLHQVTFYNFAQTVGNFLITLLLLPIFYYFLGNETQPINIFVLGITLVSLLTAWQWLKSIEIREKAVHYFKFSQIKEVAMPMFLSNIIFVAMGYLDVFILGFYSPEAEIGGYSVASKLSNVLTIPLFAVSGFVAPKITAFYNQHQIKELQQLLLNSSKIVAVTIIPIFIFIAAFPMFLLGLLGINDSQSAEVMIIIAMGYCFNALAGSTDITLQMTGNEKVFRNIAMFSIAINLILNFILIPIYGTIGAAYSNLVTVVLWNLLSIVYARKKVGVDTSFIGYYIHNLIK</sequence>
<feature type="transmembrane region" description="Helical" evidence="6">
    <location>
        <begin position="135"/>
        <end position="156"/>
    </location>
</feature>
<evidence type="ECO:0000256" key="4">
    <source>
        <dbReference type="ARBA" id="ARBA00022989"/>
    </source>
</evidence>
<feature type="transmembrane region" description="Helical" evidence="6">
    <location>
        <begin position="276"/>
        <end position="293"/>
    </location>
</feature>
<dbReference type="InterPro" id="IPR002528">
    <property type="entry name" value="MATE_fam"/>
</dbReference>
<proteinExistence type="predicted"/>
<keyword evidence="3 6" id="KW-0812">Transmembrane</keyword>
<keyword evidence="8" id="KW-1185">Reference proteome</keyword>
<dbReference type="Proteomes" id="UP000199514">
    <property type="component" value="Unassembled WGS sequence"/>
</dbReference>
<feature type="transmembrane region" description="Helical" evidence="6">
    <location>
        <begin position="232"/>
        <end position="256"/>
    </location>
</feature>
<dbReference type="PANTHER" id="PTHR30250">
    <property type="entry name" value="PST FAMILY PREDICTED COLANIC ACID TRANSPORTER"/>
    <property type="match status" value="1"/>
</dbReference>
<feature type="transmembrane region" description="Helical" evidence="6">
    <location>
        <begin position="60"/>
        <end position="80"/>
    </location>
</feature>
<dbReference type="GO" id="GO:0042910">
    <property type="term" value="F:xenobiotic transmembrane transporter activity"/>
    <property type="evidence" value="ECO:0007669"/>
    <property type="project" value="InterPro"/>
</dbReference>
<reference evidence="7 8" key="1">
    <citation type="submission" date="2016-10" db="EMBL/GenBank/DDBJ databases">
        <authorList>
            <person name="de Groot N.N."/>
        </authorList>
    </citation>
    <scope>NUCLEOTIDE SEQUENCE [LARGE SCALE GENOMIC DNA]</scope>
    <source>
        <strain evidence="7 8">DSM 6793</strain>
    </source>
</reference>
<evidence type="ECO:0000256" key="1">
    <source>
        <dbReference type="ARBA" id="ARBA00004651"/>
    </source>
</evidence>
<dbReference type="GO" id="GO:0015297">
    <property type="term" value="F:antiporter activity"/>
    <property type="evidence" value="ECO:0007669"/>
    <property type="project" value="InterPro"/>
</dbReference>
<dbReference type="EMBL" id="FOLE01000002">
    <property type="protein sequence ID" value="SFB98558.1"/>
    <property type="molecule type" value="Genomic_DNA"/>
</dbReference>
<feature type="transmembrane region" description="Helical" evidence="6">
    <location>
        <begin position="21"/>
        <end position="48"/>
    </location>
</feature>
<evidence type="ECO:0000256" key="3">
    <source>
        <dbReference type="ARBA" id="ARBA00022692"/>
    </source>
</evidence>
<dbReference type="CDD" id="cd13128">
    <property type="entry name" value="MATE_Wzx_like"/>
    <property type="match status" value="1"/>
</dbReference>
<evidence type="ECO:0000256" key="2">
    <source>
        <dbReference type="ARBA" id="ARBA00022475"/>
    </source>
</evidence>
<feature type="transmembrane region" description="Helical" evidence="6">
    <location>
        <begin position="313"/>
        <end position="338"/>
    </location>
</feature>
<accession>A0A1I1FLM5</accession>
<gene>
    <name evidence="7" type="ORF">SAMN05421780_102182</name>
</gene>
<dbReference type="AlphaFoldDB" id="A0A1I1FLM5"/>
<feature type="transmembrane region" description="Helical" evidence="6">
    <location>
        <begin position="344"/>
        <end position="367"/>
    </location>
</feature>
<keyword evidence="5 6" id="KW-0472">Membrane</keyword>
<dbReference type="OrthoDB" id="824226at2"/>